<feature type="domain" description="Ig-like" evidence="10">
    <location>
        <begin position="216"/>
        <end position="301"/>
    </location>
</feature>
<evidence type="ECO:0000256" key="2">
    <source>
        <dbReference type="ARBA" id="ARBA00022475"/>
    </source>
</evidence>
<dbReference type="InterPro" id="IPR013783">
    <property type="entry name" value="Ig-like_fold"/>
</dbReference>
<keyword evidence="7" id="KW-0325">Glycoprotein</keyword>
<dbReference type="InterPro" id="IPR007110">
    <property type="entry name" value="Ig-like_dom"/>
</dbReference>
<proteinExistence type="predicted"/>
<evidence type="ECO:0000259" key="10">
    <source>
        <dbReference type="PROSITE" id="PS50835"/>
    </source>
</evidence>
<name>A0A974C9M4_XENLA</name>
<dbReference type="SMART" id="SM00408">
    <property type="entry name" value="IGc2"/>
    <property type="match status" value="2"/>
</dbReference>
<dbReference type="InterPro" id="IPR003599">
    <property type="entry name" value="Ig_sub"/>
</dbReference>
<evidence type="ECO:0000256" key="1">
    <source>
        <dbReference type="ARBA" id="ARBA00004236"/>
    </source>
</evidence>
<sequence>MLVWALVVCLKCVTAFDFNTRTKDLLLFEQPGGSVTMTCKGLQFSAQWYKEDREGQFIEIPFSFCQSFGTPKNHKYSADCKSNSFNTLTINNMSLSDAGIYYCTTAAMDPKFDIAKILIVTDPFVEPTISLLGPVEEEVTDTGSVILLCVIRGWSDKWNPVRWHLHGKQLEGLDSLDLDGSYWSLIVVKKRDALYYNISCSIEEISSERVYNATFPAMKDIFLAYATGNSQQFAWQGESANITCSLKVIRVHWYKEKLDGGLIGIKTNRCAVYQPSLKYCNENNILTIKELDENDTGIYYCSDGGLSQTFEYGSILLIRDRNKVEPILSILEQNQEDYLESDTIALMCVALHWSEEWSFVHWNISGNISEGPTMFYPDGVIRSLIFILKENTNMDLNAQCTVEEKLTGKTITATMRKAEPTDIMRRKRHDCLIVVYVGIGINVTVLLIHQIILFYRRRTLTEKNAPSAGGTVQSLSENEMVVYAAVT</sequence>
<evidence type="ECO:0000256" key="4">
    <source>
        <dbReference type="ARBA" id="ARBA00022859"/>
    </source>
</evidence>
<protein>
    <recommendedName>
        <fullName evidence="10">Ig-like domain-containing protein</fullName>
    </recommendedName>
</protein>
<evidence type="ECO:0000256" key="8">
    <source>
        <dbReference type="SAM" id="Phobius"/>
    </source>
</evidence>
<keyword evidence="8" id="KW-1133">Transmembrane helix</keyword>
<dbReference type="Gene3D" id="2.60.40.10">
    <property type="entry name" value="Immunoglobulins"/>
    <property type="match status" value="2"/>
</dbReference>
<feature type="signal peptide" evidence="9">
    <location>
        <begin position="1"/>
        <end position="15"/>
    </location>
</feature>
<keyword evidence="8" id="KW-0812">Transmembrane</keyword>
<evidence type="ECO:0000313" key="12">
    <source>
        <dbReference type="Proteomes" id="UP000694892"/>
    </source>
</evidence>
<dbReference type="InterPro" id="IPR036179">
    <property type="entry name" value="Ig-like_dom_sf"/>
</dbReference>
<dbReference type="CDD" id="cd00099">
    <property type="entry name" value="IgV"/>
    <property type="match status" value="1"/>
</dbReference>
<dbReference type="PROSITE" id="PS50835">
    <property type="entry name" value="IG_LIKE"/>
    <property type="match status" value="2"/>
</dbReference>
<gene>
    <name evidence="11" type="ORF">XELAEV_18040453mg</name>
</gene>
<feature type="domain" description="Ig-like" evidence="10">
    <location>
        <begin position="1"/>
        <end position="115"/>
    </location>
</feature>
<evidence type="ECO:0000256" key="9">
    <source>
        <dbReference type="SAM" id="SignalP"/>
    </source>
</evidence>
<dbReference type="InterPro" id="IPR013106">
    <property type="entry name" value="Ig_V-set"/>
</dbReference>
<dbReference type="GO" id="GO:0005886">
    <property type="term" value="C:plasma membrane"/>
    <property type="evidence" value="ECO:0007669"/>
    <property type="project" value="UniProtKB-SubCell"/>
</dbReference>
<comment type="subcellular location">
    <subcellularLocation>
        <location evidence="1">Cell membrane</location>
    </subcellularLocation>
</comment>
<dbReference type="PANTHER" id="PTHR19433">
    <property type="entry name" value="T-CELL RECEPTOR ALPHA CHAIN V REGION-RELATED"/>
    <property type="match status" value="1"/>
</dbReference>
<feature type="chain" id="PRO_5037952979" description="Ig-like domain-containing protein" evidence="9">
    <location>
        <begin position="16"/>
        <end position="487"/>
    </location>
</feature>
<dbReference type="GO" id="GO:0009617">
    <property type="term" value="P:response to bacterium"/>
    <property type="evidence" value="ECO:0007669"/>
    <property type="project" value="TreeGrafter"/>
</dbReference>
<accession>A0A974C9M4</accession>
<evidence type="ECO:0000256" key="5">
    <source>
        <dbReference type="ARBA" id="ARBA00023136"/>
    </source>
</evidence>
<dbReference type="Proteomes" id="UP000694892">
    <property type="component" value="Chromosome 8L"/>
</dbReference>
<dbReference type="SUPFAM" id="SSF48726">
    <property type="entry name" value="Immunoglobulin"/>
    <property type="match status" value="3"/>
</dbReference>
<keyword evidence="4" id="KW-0391">Immunity</keyword>
<feature type="transmembrane region" description="Helical" evidence="8">
    <location>
        <begin position="433"/>
        <end position="455"/>
    </location>
</feature>
<dbReference type="InterPro" id="IPR003598">
    <property type="entry name" value="Ig_sub2"/>
</dbReference>
<dbReference type="InterPro" id="IPR052051">
    <property type="entry name" value="TCR_complex_component"/>
</dbReference>
<dbReference type="GO" id="GO:0002376">
    <property type="term" value="P:immune system process"/>
    <property type="evidence" value="ECO:0007669"/>
    <property type="project" value="UniProtKB-KW"/>
</dbReference>
<keyword evidence="3 9" id="KW-0732">Signal</keyword>
<keyword evidence="2" id="KW-1003">Cell membrane</keyword>
<evidence type="ECO:0000256" key="6">
    <source>
        <dbReference type="ARBA" id="ARBA00023157"/>
    </source>
</evidence>
<evidence type="ECO:0000256" key="7">
    <source>
        <dbReference type="ARBA" id="ARBA00023180"/>
    </source>
</evidence>
<dbReference type="EMBL" id="CM004480">
    <property type="protein sequence ID" value="OCT69144.1"/>
    <property type="molecule type" value="Genomic_DNA"/>
</dbReference>
<evidence type="ECO:0000256" key="3">
    <source>
        <dbReference type="ARBA" id="ARBA00022729"/>
    </source>
</evidence>
<evidence type="ECO:0000313" key="11">
    <source>
        <dbReference type="EMBL" id="OCT69144.1"/>
    </source>
</evidence>
<keyword evidence="5 8" id="KW-0472">Membrane</keyword>
<dbReference type="Pfam" id="PF07686">
    <property type="entry name" value="V-set"/>
    <property type="match status" value="1"/>
</dbReference>
<dbReference type="AlphaFoldDB" id="A0A974C9M4"/>
<keyword evidence="6" id="KW-1015">Disulfide bond</keyword>
<reference evidence="12" key="1">
    <citation type="journal article" date="2016" name="Nature">
        <title>Genome evolution in the allotetraploid frog Xenopus laevis.</title>
        <authorList>
            <person name="Session A.M."/>
            <person name="Uno Y."/>
            <person name="Kwon T."/>
            <person name="Chapman J.A."/>
            <person name="Toyoda A."/>
            <person name="Takahashi S."/>
            <person name="Fukui A."/>
            <person name="Hikosaka A."/>
            <person name="Suzuki A."/>
            <person name="Kondo M."/>
            <person name="van Heeringen S.J."/>
            <person name="Quigley I."/>
            <person name="Heinz S."/>
            <person name="Ogino H."/>
            <person name="Ochi H."/>
            <person name="Hellsten U."/>
            <person name="Lyons J.B."/>
            <person name="Simakov O."/>
            <person name="Putnam N."/>
            <person name="Stites J."/>
            <person name="Kuroki Y."/>
            <person name="Tanaka T."/>
            <person name="Michiue T."/>
            <person name="Watanabe M."/>
            <person name="Bogdanovic O."/>
            <person name="Lister R."/>
            <person name="Georgiou G."/>
            <person name="Paranjpe S.S."/>
            <person name="van Kruijsbergen I."/>
            <person name="Shu S."/>
            <person name="Carlson J."/>
            <person name="Kinoshita T."/>
            <person name="Ohta Y."/>
            <person name="Mawaribuchi S."/>
            <person name="Jenkins J."/>
            <person name="Grimwood J."/>
            <person name="Schmutz J."/>
            <person name="Mitros T."/>
            <person name="Mozaffari S.V."/>
            <person name="Suzuki Y."/>
            <person name="Haramoto Y."/>
            <person name="Yamamoto T.S."/>
            <person name="Takagi C."/>
            <person name="Heald R."/>
            <person name="Miller K."/>
            <person name="Haudenschild C."/>
            <person name="Kitzman J."/>
            <person name="Nakayama T."/>
            <person name="Izutsu Y."/>
            <person name="Robert J."/>
            <person name="Fortriede J."/>
            <person name="Burns K."/>
            <person name="Lotay V."/>
            <person name="Karimi K."/>
            <person name="Yasuoka Y."/>
            <person name="Dichmann D.S."/>
            <person name="Flajnik M.F."/>
            <person name="Houston D.W."/>
            <person name="Shendure J."/>
            <person name="DuPasquier L."/>
            <person name="Vize P.D."/>
            <person name="Zorn A.M."/>
            <person name="Ito M."/>
            <person name="Marcotte E.M."/>
            <person name="Wallingford J.B."/>
            <person name="Ito Y."/>
            <person name="Asashima M."/>
            <person name="Ueno N."/>
            <person name="Matsuda Y."/>
            <person name="Veenstra G.J."/>
            <person name="Fujiyama A."/>
            <person name="Harland R.M."/>
            <person name="Taira M."/>
            <person name="Rokhsar D.S."/>
        </authorList>
    </citation>
    <scope>NUCLEOTIDE SEQUENCE [LARGE SCALE GENOMIC DNA]</scope>
    <source>
        <strain evidence="12">J</strain>
    </source>
</reference>
<organism evidence="11 12">
    <name type="scientific">Xenopus laevis</name>
    <name type="common">African clawed frog</name>
    <dbReference type="NCBI Taxonomy" id="8355"/>
    <lineage>
        <taxon>Eukaryota</taxon>
        <taxon>Metazoa</taxon>
        <taxon>Chordata</taxon>
        <taxon>Craniata</taxon>
        <taxon>Vertebrata</taxon>
        <taxon>Euteleostomi</taxon>
        <taxon>Amphibia</taxon>
        <taxon>Batrachia</taxon>
        <taxon>Anura</taxon>
        <taxon>Pipoidea</taxon>
        <taxon>Pipidae</taxon>
        <taxon>Xenopodinae</taxon>
        <taxon>Xenopus</taxon>
        <taxon>Xenopus</taxon>
    </lineage>
</organism>
<dbReference type="SMART" id="SM00409">
    <property type="entry name" value="IG"/>
    <property type="match status" value="2"/>
</dbReference>